<feature type="transmembrane region" description="Helical" evidence="5">
    <location>
        <begin position="335"/>
        <end position="361"/>
    </location>
</feature>
<dbReference type="PROSITE" id="PS50893">
    <property type="entry name" value="ABC_TRANSPORTER_2"/>
    <property type="match status" value="2"/>
</dbReference>
<accession>T1J7Z6</accession>
<dbReference type="Gene3D" id="3.40.50.300">
    <property type="entry name" value="P-loop containing nucleotide triphosphate hydrolases"/>
    <property type="match status" value="2"/>
</dbReference>
<feature type="transmembrane region" description="Helical" evidence="5">
    <location>
        <begin position="726"/>
        <end position="748"/>
    </location>
</feature>
<dbReference type="InterPro" id="IPR039421">
    <property type="entry name" value="Type_1_exporter"/>
</dbReference>
<reference evidence="9" key="1">
    <citation type="submission" date="2011-05" db="EMBL/GenBank/DDBJ databases">
        <authorList>
            <person name="Richards S.R."/>
            <person name="Qu J."/>
            <person name="Jiang H."/>
            <person name="Jhangiani S.N."/>
            <person name="Agravi P."/>
            <person name="Goodspeed R."/>
            <person name="Gross S."/>
            <person name="Mandapat C."/>
            <person name="Jackson L."/>
            <person name="Mathew T."/>
            <person name="Pu L."/>
            <person name="Thornton R."/>
            <person name="Saada N."/>
            <person name="Wilczek-Boney K.B."/>
            <person name="Lee S."/>
            <person name="Kovar C."/>
            <person name="Wu Y."/>
            <person name="Scherer S.E."/>
            <person name="Worley K.C."/>
            <person name="Muzny D.M."/>
            <person name="Gibbs R."/>
        </authorList>
    </citation>
    <scope>NUCLEOTIDE SEQUENCE</scope>
    <source>
        <strain evidence="9">Brora</strain>
    </source>
</reference>
<dbReference type="STRING" id="126957.T1J7Z6"/>
<feature type="domain" description="ABC transporter" evidence="6">
    <location>
        <begin position="442"/>
        <end position="674"/>
    </location>
</feature>
<evidence type="ECO:0008006" key="10">
    <source>
        <dbReference type="Google" id="ProtNLM"/>
    </source>
</evidence>
<evidence type="ECO:0000259" key="7">
    <source>
        <dbReference type="PROSITE" id="PS50929"/>
    </source>
</evidence>
<feature type="transmembrane region" description="Helical" evidence="5">
    <location>
        <begin position="256"/>
        <end position="276"/>
    </location>
</feature>
<keyword evidence="3 5" id="KW-1133">Transmembrane helix</keyword>
<feature type="transmembrane region" description="Helical" evidence="5">
    <location>
        <begin position="909"/>
        <end position="930"/>
    </location>
</feature>
<dbReference type="InterPro" id="IPR027417">
    <property type="entry name" value="P-loop_NTPase"/>
</dbReference>
<dbReference type="HOGENOM" id="CLU_000604_17_2_1"/>
<evidence type="ECO:0000256" key="1">
    <source>
        <dbReference type="ARBA" id="ARBA00004141"/>
    </source>
</evidence>
<keyword evidence="4 5" id="KW-0472">Membrane</keyword>
<evidence type="ECO:0000313" key="8">
    <source>
        <dbReference type="EnsemblMetazoa" id="SMAR009811-PA"/>
    </source>
</evidence>
<evidence type="ECO:0000256" key="3">
    <source>
        <dbReference type="ARBA" id="ARBA00022989"/>
    </source>
</evidence>
<keyword evidence="9" id="KW-1185">Reference proteome</keyword>
<feature type="domain" description="ABC transmembrane type-1" evidence="7">
    <location>
        <begin position="159"/>
        <end position="407"/>
    </location>
</feature>
<dbReference type="InterPro" id="IPR011527">
    <property type="entry name" value="ABC1_TM_dom"/>
</dbReference>
<organism evidence="8 9">
    <name type="scientific">Strigamia maritima</name>
    <name type="common">European centipede</name>
    <name type="synonym">Geophilus maritimus</name>
    <dbReference type="NCBI Taxonomy" id="126957"/>
    <lineage>
        <taxon>Eukaryota</taxon>
        <taxon>Metazoa</taxon>
        <taxon>Ecdysozoa</taxon>
        <taxon>Arthropoda</taxon>
        <taxon>Myriapoda</taxon>
        <taxon>Chilopoda</taxon>
        <taxon>Pleurostigmophora</taxon>
        <taxon>Geophilomorpha</taxon>
        <taxon>Linotaeniidae</taxon>
        <taxon>Strigamia</taxon>
    </lineage>
</organism>
<proteinExistence type="predicted"/>
<dbReference type="GO" id="GO:0005524">
    <property type="term" value="F:ATP binding"/>
    <property type="evidence" value="ECO:0007669"/>
    <property type="project" value="InterPro"/>
</dbReference>
<sequence>GAVKHEAIALLFVIMNTEEVYLLNTTKSGNYGARENTFTSSFQDTSSDHMTQSADLSHHRPSIHVTDPCTSSNWPRTQSLLALILHMDTFARFVMIIGFLSSIIHEALLTLSNKNNPISNRINSDETLNSTVTIINSQSFLNDSNLIKEFHQLQTMTNLIIALVSMTGITFLSSYLQSLCWQYSFEKQVYTLHQDLFYQLLRQDVNWLWRGQKNGLTNLLEQLECIRNGISLHLGSIVRYSSTCIASLIIGFYVEWRLMCIVLCMPVLITVFSSVIGQCLQKNLNKSIELLVLSKNKIVDALDRIRGISAWMGQKIELVNYKITLQLLLQAEKSVIFYSSINIGIVIFIFYASFALFTWYGAYLISADFEHLNNLHNVKDVYVVIFSALTVIFSITHIAPRCEAIAEADKACSNIFPIIKKVPPIDSYSSKGKVMRDFKGNIQFINVSFSSPSQKTGCGYIHHADFHLKSNTVTAIIASEYCNTSLLKFLLFRLYDPLEGQILFDEHNLKSLNVHWLREEIGIIEETPLFLSDLVIDNILGGLDSIHFDDIVKAAKATFAHDLILSLPQGYATAMNNCSLSAEEKQIISMVRIMLQNPKIVIIEELENYENENRFEAAVNIVGIGRTVLIFSKRVSTLTRANHVLMFQDGWIVADSPFEELSKNANLIKSKNNSCVTTNSDLDDILQRTNSCIKQICPEVLTKNNIETIDFSSVFKFLRYCRSEPFYIFTGIIFAILFGISAPMYAFLLSRIFYAYLSDADTFMKCTIEVSVSFLVLALLSGLVYYLRRYLFEISGARALRKLKTDVFASILHQPPSWFDSDRTHQSNSLSSILTDTTLSSIIDKGIGPFISSIVTIGCGVVFATLYCWPLTFVIMLGLVVCEAINNLWSIQMLRLENKTLDSMYKKQIYIYSLIFALHQSAVYFLYLIIFAMGDHLMKQWFYLPSQIFSCFLFLTVCGVSLTQLTNQWKVWKQIGGAACQLLQFIDDQKNPDCKKHKNGLKPDITGRIVFQNVHLRNELAKLLLTDVSFTVESGQFVALVGKYSGEAVFNLLVRFYEPSSGHVMLDDVHIGVMSIAHLRKNCILVCNPLITPGSLYDNIVYGLDDSHVNPQDVEDAAKKSGVIKFLWSLPEGWNSVLKNGEEIILKPCDQFRVALARCYLRNPKIVLIDNVFDELSEKDIHDIIVLLQSFCKTRTCLVLTANEHILRHCDSKLRRTDDNHSEAQNRKDR</sequence>
<dbReference type="EMBL" id="JH431944">
    <property type="status" value="NOT_ANNOTATED_CDS"/>
    <property type="molecule type" value="Genomic_DNA"/>
</dbReference>
<dbReference type="EnsemblMetazoa" id="SMAR009811-RA">
    <property type="protein sequence ID" value="SMAR009811-PA"/>
    <property type="gene ID" value="SMAR009811"/>
</dbReference>
<evidence type="ECO:0000259" key="6">
    <source>
        <dbReference type="PROSITE" id="PS50893"/>
    </source>
</evidence>
<feature type="transmembrane region" description="Helical" evidence="5">
    <location>
        <begin position="381"/>
        <end position="400"/>
    </location>
</feature>
<dbReference type="GO" id="GO:0015421">
    <property type="term" value="F:ABC-type oligopeptide transporter activity"/>
    <property type="evidence" value="ECO:0007669"/>
    <property type="project" value="TreeGrafter"/>
</dbReference>
<dbReference type="SUPFAM" id="SSF90123">
    <property type="entry name" value="ABC transporter transmembrane region"/>
    <property type="match status" value="2"/>
</dbReference>
<dbReference type="PhylomeDB" id="T1J7Z6"/>
<feature type="transmembrane region" description="Helical" evidence="5">
    <location>
        <begin position="942"/>
        <end position="963"/>
    </location>
</feature>
<feature type="transmembrane region" description="Helical" evidence="5">
    <location>
        <begin position="847"/>
        <end position="867"/>
    </location>
</feature>
<dbReference type="PANTHER" id="PTHR43394:SF27">
    <property type="entry name" value="ATP-DEPENDENT TRANSLOCASE ABCB1-LIKE"/>
    <property type="match status" value="1"/>
</dbReference>
<reference evidence="8" key="2">
    <citation type="submission" date="2015-02" db="UniProtKB">
        <authorList>
            <consortium name="EnsemblMetazoa"/>
        </authorList>
    </citation>
    <scope>IDENTIFICATION</scope>
</reference>
<dbReference type="Pfam" id="PF00005">
    <property type="entry name" value="ABC_tran"/>
    <property type="match status" value="1"/>
</dbReference>
<feature type="transmembrane region" description="Helical" evidence="5">
    <location>
        <begin position="768"/>
        <end position="787"/>
    </location>
</feature>
<feature type="transmembrane region" description="Helical" evidence="5">
    <location>
        <begin position="873"/>
        <end position="889"/>
    </location>
</feature>
<evidence type="ECO:0000256" key="4">
    <source>
        <dbReference type="ARBA" id="ARBA00023136"/>
    </source>
</evidence>
<feature type="domain" description="ABC transmembrane type-1" evidence="7">
    <location>
        <begin position="729"/>
        <end position="882"/>
    </location>
</feature>
<dbReference type="SUPFAM" id="SSF52540">
    <property type="entry name" value="P-loop containing nucleoside triphosphate hydrolases"/>
    <property type="match status" value="2"/>
</dbReference>
<feature type="domain" description="ABC transporter" evidence="6">
    <location>
        <begin position="1009"/>
        <end position="1230"/>
    </location>
</feature>
<comment type="subcellular location">
    <subcellularLocation>
        <location evidence="1">Membrane</location>
        <topology evidence="1">Multi-pass membrane protein</topology>
    </subcellularLocation>
</comment>
<dbReference type="AlphaFoldDB" id="T1J7Z6"/>
<dbReference type="Proteomes" id="UP000014500">
    <property type="component" value="Unassembled WGS sequence"/>
</dbReference>
<dbReference type="InterPro" id="IPR036640">
    <property type="entry name" value="ABC1_TM_sf"/>
</dbReference>
<dbReference type="GO" id="GO:0016020">
    <property type="term" value="C:membrane"/>
    <property type="evidence" value="ECO:0007669"/>
    <property type="project" value="UniProtKB-SubCell"/>
</dbReference>
<dbReference type="InterPro" id="IPR003439">
    <property type="entry name" value="ABC_transporter-like_ATP-bd"/>
</dbReference>
<feature type="transmembrane region" description="Helical" evidence="5">
    <location>
        <begin position="90"/>
        <end position="111"/>
    </location>
</feature>
<dbReference type="PANTHER" id="PTHR43394">
    <property type="entry name" value="ATP-DEPENDENT PERMEASE MDL1, MITOCHONDRIAL"/>
    <property type="match status" value="1"/>
</dbReference>
<evidence type="ECO:0000313" key="9">
    <source>
        <dbReference type="Proteomes" id="UP000014500"/>
    </source>
</evidence>
<dbReference type="GO" id="GO:0016887">
    <property type="term" value="F:ATP hydrolysis activity"/>
    <property type="evidence" value="ECO:0007669"/>
    <property type="project" value="InterPro"/>
</dbReference>
<feature type="transmembrane region" description="Helical" evidence="5">
    <location>
        <begin position="156"/>
        <end position="176"/>
    </location>
</feature>
<dbReference type="Gene3D" id="1.20.1560.10">
    <property type="entry name" value="ABC transporter type 1, transmembrane domain"/>
    <property type="match status" value="2"/>
</dbReference>
<dbReference type="Pfam" id="PF00664">
    <property type="entry name" value="ABC_membrane"/>
    <property type="match status" value="2"/>
</dbReference>
<dbReference type="PROSITE" id="PS50929">
    <property type="entry name" value="ABC_TM1F"/>
    <property type="match status" value="2"/>
</dbReference>
<dbReference type="eggNOG" id="KOG0055">
    <property type="taxonomic scope" value="Eukaryota"/>
</dbReference>
<name>T1J7Z6_STRMM</name>
<keyword evidence="2 5" id="KW-0812">Transmembrane</keyword>
<protein>
    <recommendedName>
        <fullName evidence="10">ABC transmembrane type-1 domain-containing protein</fullName>
    </recommendedName>
</protein>
<evidence type="ECO:0000256" key="2">
    <source>
        <dbReference type="ARBA" id="ARBA00022692"/>
    </source>
</evidence>
<evidence type="ECO:0000256" key="5">
    <source>
        <dbReference type="SAM" id="Phobius"/>
    </source>
</evidence>